<sequence>MSRAIRLELPSPNARLMEGRSGTTTRSRKDRDLRILSAVQGSGRVFGEGRSQSQPSVVTLDDRQVGIGKTGQSSSLFLPMWTPEYMPDVAVIGARKARRSETETCWPNGETNQTVKINNSSIVKGNITNSSINNSNIAASDITDSKISESDIRDSNIHNCKITGSIITNSELIKANINSGNISDTTAHGSSPR</sequence>
<protein>
    <submittedName>
        <fullName evidence="1">Uncharacterized protein</fullName>
    </submittedName>
</protein>
<dbReference type="SUPFAM" id="SSF141571">
    <property type="entry name" value="Pentapeptide repeat-like"/>
    <property type="match status" value="1"/>
</dbReference>
<evidence type="ECO:0000313" key="2">
    <source>
        <dbReference type="Proteomes" id="UP001270362"/>
    </source>
</evidence>
<dbReference type="EMBL" id="JAULSO010000002">
    <property type="protein sequence ID" value="KAK3690367.1"/>
    <property type="molecule type" value="Genomic_DNA"/>
</dbReference>
<gene>
    <name evidence="1" type="ORF">B0T22DRAFT_515676</name>
</gene>
<dbReference type="AlphaFoldDB" id="A0AAE0XDI8"/>
<dbReference type="Gene3D" id="2.160.10.20">
    <property type="entry name" value="Insect antifreeze protein"/>
    <property type="match status" value="1"/>
</dbReference>
<reference evidence="1" key="2">
    <citation type="submission" date="2023-06" db="EMBL/GenBank/DDBJ databases">
        <authorList>
            <consortium name="Lawrence Berkeley National Laboratory"/>
            <person name="Haridas S."/>
            <person name="Hensen N."/>
            <person name="Bonometti L."/>
            <person name="Westerberg I."/>
            <person name="Brannstrom I.O."/>
            <person name="Guillou S."/>
            <person name="Cros-Aarteil S."/>
            <person name="Calhoun S."/>
            <person name="Kuo A."/>
            <person name="Mondo S."/>
            <person name="Pangilinan J."/>
            <person name="Riley R."/>
            <person name="Labutti K."/>
            <person name="Andreopoulos B."/>
            <person name="Lipzen A."/>
            <person name="Chen C."/>
            <person name="Yanf M."/>
            <person name="Daum C."/>
            <person name="Ng V."/>
            <person name="Clum A."/>
            <person name="Steindorff A."/>
            <person name="Ohm R."/>
            <person name="Martin F."/>
            <person name="Silar P."/>
            <person name="Natvig D."/>
            <person name="Lalanne C."/>
            <person name="Gautier V."/>
            <person name="Ament-Velasquez S.L."/>
            <person name="Kruys A."/>
            <person name="Hutchinson M.I."/>
            <person name="Powell A.J."/>
            <person name="Barry K."/>
            <person name="Miller A.N."/>
            <person name="Grigoriev I.V."/>
            <person name="Debuchy R."/>
            <person name="Gladieux P."/>
            <person name="Thoren M.H."/>
            <person name="Johannesson H."/>
        </authorList>
    </citation>
    <scope>NUCLEOTIDE SEQUENCE</scope>
    <source>
        <strain evidence="1">CBS 314.62</strain>
    </source>
</reference>
<keyword evidence="2" id="KW-1185">Reference proteome</keyword>
<organism evidence="1 2">
    <name type="scientific">Podospora appendiculata</name>
    <dbReference type="NCBI Taxonomy" id="314037"/>
    <lineage>
        <taxon>Eukaryota</taxon>
        <taxon>Fungi</taxon>
        <taxon>Dikarya</taxon>
        <taxon>Ascomycota</taxon>
        <taxon>Pezizomycotina</taxon>
        <taxon>Sordariomycetes</taxon>
        <taxon>Sordariomycetidae</taxon>
        <taxon>Sordariales</taxon>
        <taxon>Podosporaceae</taxon>
        <taxon>Podospora</taxon>
    </lineage>
</organism>
<evidence type="ECO:0000313" key="1">
    <source>
        <dbReference type="EMBL" id="KAK3690367.1"/>
    </source>
</evidence>
<reference evidence="1" key="1">
    <citation type="journal article" date="2023" name="Mol. Phylogenet. Evol.">
        <title>Genome-scale phylogeny and comparative genomics of the fungal order Sordariales.</title>
        <authorList>
            <person name="Hensen N."/>
            <person name="Bonometti L."/>
            <person name="Westerberg I."/>
            <person name="Brannstrom I.O."/>
            <person name="Guillou S."/>
            <person name="Cros-Aarteil S."/>
            <person name="Calhoun S."/>
            <person name="Haridas S."/>
            <person name="Kuo A."/>
            <person name="Mondo S."/>
            <person name="Pangilinan J."/>
            <person name="Riley R."/>
            <person name="LaButti K."/>
            <person name="Andreopoulos B."/>
            <person name="Lipzen A."/>
            <person name="Chen C."/>
            <person name="Yan M."/>
            <person name="Daum C."/>
            <person name="Ng V."/>
            <person name="Clum A."/>
            <person name="Steindorff A."/>
            <person name="Ohm R.A."/>
            <person name="Martin F."/>
            <person name="Silar P."/>
            <person name="Natvig D.O."/>
            <person name="Lalanne C."/>
            <person name="Gautier V."/>
            <person name="Ament-Velasquez S.L."/>
            <person name="Kruys A."/>
            <person name="Hutchinson M.I."/>
            <person name="Powell A.J."/>
            <person name="Barry K."/>
            <person name="Miller A.N."/>
            <person name="Grigoriev I.V."/>
            <person name="Debuchy R."/>
            <person name="Gladieux P."/>
            <person name="Hiltunen Thoren M."/>
            <person name="Johannesson H."/>
        </authorList>
    </citation>
    <scope>NUCLEOTIDE SEQUENCE</scope>
    <source>
        <strain evidence="1">CBS 314.62</strain>
    </source>
</reference>
<proteinExistence type="predicted"/>
<accession>A0AAE0XDI8</accession>
<name>A0AAE0XDI8_9PEZI</name>
<comment type="caution">
    <text evidence="1">The sequence shown here is derived from an EMBL/GenBank/DDBJ whole genome shotgun (WGS) entry which is preliminary data.</text>
</comment>
<dbReference type="Proteomes" id="UP001270362">
    <property type="component" value="Unassembled WGS sequence"/>
</dbReference>